<proteinExistence type="inferred from homology"/>
<dbReference type="GO" id="GO:0016998">
    <property type="term" value="P:cell wall macromolecule catabolic process"/>
    <property type="evidence" value="ECO:0007669"/>
    <property type="project" value="InterPro"/>
</dbReference>
<dbReference type="SUPFAM" id="SSF51445">
    <property type="entry name" value="(Trans)glycosidases"/>
    <property type="match status" value="1"/>
</dbReference>
<evidence type="ECO:0000256" key="4">
    <source>
        <dbReference type="SAM" id="MobiDB-lite"/>
    </source>
</evidence>
<accession>A0A1H5T789</accession>
<organism evidence="5 6">
    <name type="scientific">Lachnospira multipara</name>
    <dbReference type="NCBI Taxonomy" id="28051"/>
    <lineage>
        <taxon>Bacteria</taxon>
        <taxon>Bacillati</taxon>
        <taxon>Bacillota</taxon>
        <taxon>Clostridia</taxon>
        <taxon>Lachnospirales</taxon>
        <taxon>Lachnospiraceae</taxon>
        <taxon>Lachnospira</taxon>
    </lineage>
</organism>
<evidence type="ECO:0000256" key="3">
    <source>
        <dbReference type="ARBA" id="ARBA00023295"/>
    </source>
</evidence>
<sequence length="562" mass="60783">MKGFFISVLNGLKTKIGASALSQTIASVVGSKVAIASALVITTSVVAVGGTVAAITVNNQARKTKASTSEVAAETDNKDLLNVALPYSRDDADTTFNDEVFVSKEEINDEAILDMIQDTSQPVKIISYEDLEIVEDDSTNDQPAGEVVEQTASNSTNIYETSGIVKGIDVSKWQGDINWSQVAASGVKFAIIKCAGRSTSAEGGLYEDSKFEKNIQGAIANGIQVGVYFFSQALTVEEAFEEASMTVQLISKYQITYPVAFDWESASDYRVSGKLGRQQLTDICNTFASVVSSYGYTPMIYFNRNDWRNAVNTSELTSKYKTWLATYFSDYYYTSTAWDYGNSVPEYPDIPYDIWQYGVTDTVPGINGWCDMDIAFFSYGNYQVQGMQDPYISLRTENFSLYEGCDINGNSLPANNDGGDYAAYLRENATGKNCIGYDANLSMVITNSSGNEVDYWTAIHSPGRYTVTYSFVDPRNGYITKAATLVVTTKPTEPETTTESPSETESEGQSETGSESGSTDVETTSSEDGSTESGSTEANSTEANSTEAGSTEGTSTEGNTSG</sequence>
<dbReference type="AlphaFoldDB" id="A0A1H5T789"/>
<evidence type="ECO:0000256" key="2">
    <source>
        <dbReference type="ARBA" id="ARBA00022801"/>
    </source>
</evidence>
<comment type="similarity">
    <text evidence="1">Belongs to the glycosyl hydrolase 25 family.</text>
</comment>
<dbReference type="Pfam" id="PF01183">
    <property type="entry name" value="Glyco_hydro_25"/>
    <property type="match status" value="1"/>
</dbReference>
<evidence type="ECO:0000313" key="6">
    <source>
        <dbReference type="Proteomes" id="UP000236726"/>
    </source>
</evidence>
<protein>
    <submittedName>
        <fullName evidence="5">Lyzozyme M1 (1,4-beta-N-acetylmuramidase), GH25 family</fullName>
    </submittedName>
</protein>
<dbReference type="GO" id="GO:0016052">
    <property type="term" value="P:carbohydrate catabolic process"/>
    <property type="evidence" value="ECO:0007669"/>
    <property type="project" value="TreeGrafter"/>
</dbReference>
<keyword evidence="3" id="KW-0326">Glycosidase</keyword>
<dbReference type="InterPro" id="IPR017853">
    <property type="entry name" value="GH"/>
</dbReference>
<feature type="region of interest" description="Disordered" evidence="4">
    <location>
        <begin position="489"/>
        <end position="562"/>
    </location>
</feature>
<dbReference type="SMART" id="SM00641">
    <property type="entry name" value="Glyco_25"/>
    <property type="match status" value="1"/>
</dbReference>
<reference evidence="5 6" key="1">
    <citation type="submission" date="2016-10" db="EMBL/GenBank/DDBJ databases">
        <authorList>
            <person name="de Groot N.N."/>
        </authorList>
    </citation>
    <scope>NUCLEOTIDE SEQUENCE [LARGE SCALE GENOMIC DNA]</scope>
    <source>
        <strain evidence="5 6">D15d</strain>
    </source>
</reference>
<keyword evidence="2" id="KW-0378">Hydrolase</keyword>
<evidence type="ECO:0000313" key="5">
    <source>
        <dbReference type="EMBL" id="SEF58712.1"/>
    </source>
</evidence>
<dbReference type="EMBL" id="FNUL01000004">
    <property type="protein sequence ID" value="SEF58712.1"/>
    <property type="molecule type" value="Genomic_DNA"/>
</dbReference>
<dbReference type="Proteomes" id="UP000236726">
    <property type="component" value="Unassembled WGS sequence"/>
</dbReference>
<gene>
    <name evidence="5" type="ORF">SAMN05216537_10424</name>
</gene>
<evidence type="ECO:0000256" key="1">
    <source>
        <dbReference type="ARBA" id="ARBA00010646"/>
    </source>
</evidence>
<dbReference type="RefSeq" id="WP_181022478.1">
    <property type="nucleotide sequence ID" value="NZ_FNUL01000004.1"/>
</dbReference>
<keyword evidence="6" id="KW-1185">Reference proteome</keyword>
<dbReference type="Gene3D" id="3.20.20.80">
    <property type="entry name" value="Glycosidases"/>
    <property type="match status" value="1"/>
</dbReference>
<name>A0A1H5T789_9FIRM</name>
<feature type="compositionally biased region" description="Low complexity" evidence="4">
    <location>
        <begin position="544"/>
        <end position="562"/>
    </location>
</feature>
<dbReference type="PROSITE" id="PS51904">
    <property type="entry name" value="GLYCOSYL_HYDROL_F25_2"/>
    <property type="match status" value="1"/>
</dbReference>
<dbReference type="GO" id="GO:0009253">
    <property type="term" value="P:peptidoglycan catabolic process"/>
    <property type="evidence" value="ECO:0007669"/>
    <property type="project" value="InterPro"/>
</dbReference>
<dbReference type="GO" id="GO:0003796">
    <property type="term" value="F:lysozyme activity"/>
    <property type="evidence" value="ECO:0007669"/>
    <property type="project" value="InterPro"/>
</dbReference>
<dbReference type="InterPro" id="IPR018077">
    <property type="entry name" value="Glyco_hydro_fam25_subgr"/>
</dbReference>
<feature type="compositionally biased region" description="Low complexity" evidence="4">
    <location>
        <begin position="509"/>
        <end position="537"/>
    </location>
</feature>
<feature type="compositionally biased region" description="Low complexity" evidence="4">
    <location>
        <begin position="489"/>
        <end position="501"/>
    </location>
</feature>
<dbReference type="CDD" id="cd06414">
    <property type="entry name" value="GH25_LytC-like"/>
    <property type="match status" value="1"/>
</dbReference>
<dbReference type="PANTHER" id="PTHR34135">
    <property type="entry name" value="LYSOZYME"/>
    <property type="match status" value="1"/>
</dbReference>
<dbReference type="PANTHER" id="PTHR34135:SF2">
    <property type="entry name" value="LYSOZYME"/>
    <property type="match status" value="1"/>
</dbReference>
<dbReference type="InterPro" id="IPR002053">
    <property type="entry name" value="Glyco_hydro_25"/>
</dbReference>